<evidence type="ECO:0000256" key="1">
    <source>
        <dbReference type="SAM" id="MobiDB-lite"/>
    </source>
</evidence>
<evidence type="ECO:0000313" key="4">
    <source>
        <dbReference type="Proteomes" id="UP000529637"/>
    </source>
</evidence>
<sequence>MVRTCAALAFALAATASWAADTPAAAATPAEAAAAARPAPGEPAVRQTVIEDDTTRIDELRVRGQLQRIVVTTKGTKQSYEILTGDGSRDLGFAANTSRGAAGRRVWNVLQF</sequence>
<dbReference type="EMBL" id="JABWMJ010000002">
    <property type="protein sequence ID" value="NUZ05413.1"/>
    <property type="molecule type" value="Genomic_DNA"/>
</dbReference>
<evidence type="ECO:0008006" key="5">
    <source>
        <dbReference type="Google" id="ProtNLM"/>
    </source>
</evidence>
<keyword evidence="2" id="KW-0732">Signal</keyword>
<name>A0A7Y6NLI1_9BURK</name>
<dbReference type="RefSeq" id="WP_176067238.1">
    <property type="nucleotide sequence ID" value="NZ_JABWMJ010000002.1"/>
</dbReference>
<accession>A0A7Y6NLI1</accession>
<feature type="compositionally biased region" description="Low complexity" evidence="1">
    <location>
        <begin position="27"/>
        <end position="44"/>
    </location>
</feature>
<comment type="caution">
    <text evidence="3">The sequence shown here is derived from an EMBL/GenBank/DDBJ whole genome shotgun (WGS) entry which is preliminary data.</text>
</comment>
<evidence type="ECO:0000256" key="2">
    <source>
        <dbReference type="SAM" id="SignalP"/>
    </source>
</evidence>
<evidence type="ECO:0000313" key="3">
    <source>
        <dbReference type="EMBL" id="NUZ05413.1"/>
    </source>
</evidence>
<protein>
    <recommendedName>
        <fullName evidence="5">DUF2782 domain-containing protein</fullName>
    </recommendedName>
</protein>
<dbReference type="Proteomes" id="UP000529637">
    <property type="component" value="Unassembled WGS sequence"/>
</dbReference>
<dbReference type="AlphaFoldDB" id="A0A7Y6NLI1"/>
<keyword evidence="4" id="KW-1185">Reference proteome</keyword>
<proteinExistence type="predicted"/>
<feature type="signal peptide" evidence="2">
    <location>
        <begin position="1"/>
        <end position="19"/>
    </location>
</feature>
<organism evidence="3 4">
    <name type="scientific">Piscinibacter koreensis</name>
    <dbReference type="NCBI Taxonomy" id="2742824"/>
    <lineage>
        <taxon>Bacteria</taxon>
        <taxon>Pseudomonadati</taxon>
        <taxon>Pseudomonadota</taxon>
        <taxon>Betaproteobacteria</taxon>
        <taxon>Burkholderiales</taxon>
        <taxon>Sphaerotilaceae</taxon>
        <taxon>Piscinibacter</taxon>
    </lineage>
</organism>
<feature type="chain" id="PRO_5030973303" description="DUF2782 domain-containing protein" evidence="2">
    <location>
        <begin position="20"/>
        <end position="112"/>
    </location>
</feature>
<reference evidence="3 4" key="1">
    <citation type="submission" date="2020-06" db="EMBL/GenBank/DDBJ databases">
        <title>Schlegella sp. ID0723 isolated from air conditioner.</title>
        <authorList>
            <person name="Kim D.Y."/>
            <person name="Kim D.-U."/>
        </authorList>
    </citation>
    <scope>NUCLEOTIDE SEQUENCE [LARGE SCALE GENOMIC DNA]</scope>
    <source>
        <strain evidence="3 4">ID0723</strain>
    </source>
</reference>
<feature type="region of interest" description="Disordered" evidence="1">
    <location>
        <begin position="27"/>
        <end position="50"/>
    </location>
</feature>
<gene>
    <name evidence="3" type="ORF">HQN59_06515</name>
</gene>